<evidence type="ECO:0000313" key="10">
    <source>
        <dbReference type="Proteomes" id="UP000190890"/>
    </source>
</evidence>
<dbReference type="FunFam" id="3.10.20.740:FF:000003">
    <property type="entry name" value="Formate dehydrogenase subunit alpha"/>
    <property type="match status" value="1"/>
</dbReference>
<evidence type="ECO:0000256" key="5">
    <source>
        <dbReference type="ARBA" id="ARBA00023014"/>
    </source>
</evidence>
<dbReference type="PROSITE" id="PS51379">
    <property type="entry name" value="4FE4S_FER_2"/>
    <property type="match status" value="2"/>
</dbReference>
<evidence type="ECO:0000259" key="6">
    <source>
        <dbReference type="PROSITE" id="PS51085"/>
    </source>
</evidence>
<accession>A0A1S8T8V0</accession>
<dbReference type="PANTHER" id="PTHR42783">
    <property type="entry name" value="GLUTAMATE SYNTHASE [NADPH] SMALL CHAIN"/>
    <property type="match status" value="1"/>
</dbReference>
<dbReference type="SUPFAM" id="SSF54292">
    <property type="entry name" value="2Fe-2S ferredoxin-like"/>
    <property type="match status" value="1"/>
</dbReference>
<evidence type="ECO:0000256" key="3">
    <source>
        <dbReference type="ARBA" id="ARBA00022737"/>
    </source>
</evidence>
<dbReference type="SUPFAM" id="SSF54862">
    <property type="entry name" value="4Fe-4S ferredoxins"/>
    <property type="match status" value="1"/>
</dbReference>
<evidence type="ECO:0000259" key="8">
    <source>
        <dbReference type="PROSITE" id="PS51839"/>
    </source>
</evidence>
<dbReference type="Pfam" id="PF13510">
    <property type="entry name" value="Fer2_4"/>
    <property type="match status" value="1"/>
</dbReference>
<dbReference type="InterPro" id="IPR017896">
    <property type="entry name" value="4Fe4S_Fe-S-bd"/>
</dbReference>
<comment type="caution">
    <text evidence="9">The sequence shown here is derived from an EMBL/GenBank/DDBJ whole genome shotgun (WGS) entry which is preliminary data.</text>
</comment>
<organism evidence="9 10">
    <name type="scientific">Clostridium puniceum</name>
    <dbReference type="NCBI Taxonomy" id="29367"/>
    <lineage>
        <taxon>Bacteria</taxon>
        <taxon>Bacillati</taxon>
        <taxon>Bacillota</taxon>
        <taxon>Clostridia</taxon>
        <taxon>Eubacteriales</taxon>
        <taxon>Clostridiaceae</taxon>
        <taxon>Clostridium</taxon>
    </lineage>
</organism>
<dbReference type="InterPro" id="IPR019574">
    <property type="entry name" value="NADH_UbQ_OxRdtase_Gsu_4Fe4S-bd"/>
</dbReference>
<keyword evidence="3" id="KW-0677">Repeat</keyword>
<feature type="domain" description="4Fe-4S ferredoxin-type" evidence="7">
    <location>
        <begin position="137"/>
        <end position="170"/>
    </location>
</feature>
<dbReference type="EMBL" id="LZZM01000204">
    <property type="protein sequence ID" value="OOM74082.1"/>
    <property type="molecule type" value="Genomic_DNA"/>
</dbReference>
<dbReference type="InterPro" id="IPR036188">
    <property type="entry name" value="FAD/NAD-bd_sf"/>
</dbReference>
<dbReference type="Pfam" id="PF14691">
    <property type="entry name" value="Fer4_20"/>
    <property type="match status" value="1"/>
</dbReference>
<dbReference type="EC" id="1.-.-.-" evidence="9"/>
<keyword evidence="5" id="KW-0411">Iron-sulfur</keyword>
<name>A0A1S8T8V0_9CLOT</name>
<dbReference type="Proteomes" id="UP000190890">
    <property type="component" value="Unassembled WGS sequence"/>
</dbReference>
<keyword evidence="2" id="KW-0479">Metal-binding</keyword>
<dbReference type="PROSITE" id="PS51839">
    <property type="entry name" value="4FE4S_HC3"/>
    <property type="match status" value="1"/>
</dbReference>
<dbReference type="RefSeq" id="WP_077849103.1">
    <property type="nucleotide sequence ID" value="NZ_LZZM01000204.1"/>
</dbReference>
<dbReference type="Gene3D" id="3.50.50.60">
    <property type="entry name" value="FAD/NAD(P)-binding domain"/>
    <property type="match status" value="2"/>
</dbReference>
<dbReference type="GO" id="GO:0051539">
    <property type="term" value="F:4 iron, 4 sulfur cluster binding"/>
    <property type="evidence" value="ECO:0007669"/>
    <property type="project" value="UniProtKB-KW"/>
</dbReference>
<keyword evidence="9" id="KW-0560">Oxidoreductase</keyword>
<dbReference type="InterPro" id="IPR009051">
    <property type="entry name" value="Helical_ferredxn"/>
</dbReference>
<dbReference type="InterPro" id="IPR054351">
    <property type="entry name" value="NADH_UbQ_OxRdtase_ferredoxin"/>
</dbReference>
<evidence type="ECO:0000256" key="1">
    <source>
        <dbReference type="ARBA" id="ARBA00022485"/>
    </source>
</evidence>
<evidence type="ECO:0000313" key="9">
    <source>
        <dbReference type="EMBL" id="OOM74082.1"/>
    </source>
</evidence>
<dbReference type="GO" id="GO:0016491">
    <property type="term" value="F:oxidoreductase activity"/>
    <property type="evidence" value="ECO:0007669"/>
    <property type="project" value="UniProtKB-KW"/>
</dbReference>
<proteinExistence type="predicted"/>
<dbReference type="AlphaFoldDB" id="A0A1S8T8V0"/>
<evidence type="ECO:0000256" key="4">
    <source>
        <dbReference type="ARBA" id="ARBA00023004"/>
    </source>
</evidence>
<evidence type="ECO:0000256" key="2">
    <source>
        <dbReference type="ARBA" id="ARBA00022723"/>
    </source>
</evidence>
<evidence type="ECO:0000259" key="7">
    <source>
        <dbReference type="PROSITE" id="PS51379"/>
    </source>
</evidence>
<dbReference type="PRINTS" id="PR00419">
    <property type="entry name" value="ADXRDTASE"/>
</dbReference>
<dbReference type="InterPro" id="IPR036010">
    <property type="entry name" value="2Fe-2S_ferredoxin-like_sf"/>
</dbReference>
<gene>
    <name evidence="9" type="primary">sfrB_1</name>
    <name evidence="9" type="ORF">CLPUN_41430</name>
</gene>
<protein>
    <submittedName>
        <fullName evidence="9">NADPH-Fe(3+) oxidoreductase subunit beta</fullName>
        <ecNumber evidence="9">1.-.-.-</ecNumber>
    </submittedName>
</protein>
<dbReference type="PROSITE" id="PS00198">
    <property type="entry name" value="4FE4S_FER_1"/>
    <property type="match status" value="1"/>
</dbReference>
<dbReference type="SUPFAM" id="SSF46548">
    <property type="entry name" value="alpha-helical ferredoxin"/>
    <property type="match status" value="1"/>
</dbReference>
<dbReference type="Pfam" id="PF07992">
    <property type="entry name" value="Pyr_redox_2"/>
    <property type="match status" value="1"/>
</dbReference>
<dbReference type="InterPro" id="IPR017900">
    <property type="entry name" value="4Fe4S_Fe_S_CS"/>
</dbReference>
<dbReference type="FunFam" id="3.30.70.20:FF:000035">
    <property type="entry name" value="Iron hydrogenase 1"/>
    <property type="match status" value="1"/>
</dbReference>
<dbReference type="PANTHER" id="PTHR42783:SF3">
    <property type="entry name" value="GLUTAMATE SYNTHASE [NADPH] SMALL CHAIN-RELATED"/>
    <property type="match status" value="1"/>
</dbReference>
<dbReference type="OrthoDB" id="9803192at2"/>
<dbReference type="SMART" id="SM00929">
    <property type="entry name" value="NADH-G_4Fe-4S_3"/>
    <property type="match status" value="1"/>
</dbReference>
<dbReference type="InterPro" id="IPR023753">
    <property type="entry name" value="FAD/NAD-binding_dom"/>
</dbReference>
<keyword evidence="1" id="KW-0004">4Fe-4S</keyword>
<dbReference type="Gene3D" id="1.10.1060.10">
    <property type="entry name" value="Alpha-helical ferredoxin"/>
    <property type="match status" value="1"/>
</dbReference>
<dbReference type="Gene3D" id="3.10.20.740">
    <property type="match status" value="1"/>
</dbReference>
<keyword evidence="4" id="KW-0408">Iron</keyword>
<dbReference type="Pfam" id="PF10588">
    <property type="entry name" value="NADH-G_4Fe-4S_3"/>
    <property type="match status" value="1"/>
</dbReference>
<dbReference type="CDD" id="cd00207">
    <property type="entry name" value="fer2"/>
    <property type="match status" value="1"/>
</dbReference>
<dbReference type="STRING" id="29367.CLPUN_41430"/>
<dbReference type="Gene3D" id="3.30.70.20">
    <property type="match status" value="1"/>
</dbReference>
<feature type="domain" description="2Fe-2S ferredoxin-type" evidence="6">
    <location>
        <begin position="2"/>
        <end position="78"/>
    </location>
</feature>
<dbReference type="Pfam" id="PF22117">
    <property type="entry name" value="Fer4_Nqo3"/>
    <property type="match status" value="1"/>
</dbReference>
<keyword evidence="10" id="KW-1185">Reference proteome</keyword>
<sequence>MKDIKITIDGKEIITKEGKNVLDCALESGIYIPHLCHHPDLPELGACRLCVVEHNGEIVTSCTLKAEDGMAIKTQNEQINKKRQLAMELILAAHPEECSTCTKYGKCELQVLIQYLGVGPERLRMRVKPFPKNTSNQLFDHDMTRCVLCGRCARVCQKVRKVNAIDYQKKNSEVYIGTPHEKLLIDADCKFCGACVEICPTGALMDKKELVDLNKNKDTSLVPCRNTCPAGTNIPTYIRLVNEGKYSEATAVIREKLPIPKILGHICSHPCESECRRGNVNEAVSIRELKLFAVEHDEKEIWKKNRKLLPATGKKVGVIGAGPAGLSAAYYLKKQGHDVTVYEALPYAGGMTRVGIPEYRMPRNIIEEEVNLIKEIGVEIVTNTKVEKFESLLNDGYDAVLTAIGAHKGVRLPIEGNDLEGVLLNSDFLRAVSLNEEVKIGEKVIVLGGGNVAFDCARTAVRLGAKKVHLACLENEQNIPASEDEVKAGIEEGITIHYSKSFAKILGEEDKIAGIEFVNVESMSFDENRRLTINLVEGSNHILEVDQIIFATGQRPDIDESSGFELGRGNTIVVNDMQETNKKGIFAAGDAIYGTNSVVKAVASGRDAAKAIDKFLGGDGNIDEHLIDVDEPNKCIGKKAGFGYEERIIPSEVDVNSRKTNFSRAENGFTCEQADKESSRCLQCDLRLGISKPKTWNDFAGITIERGNE</sequence>
<feature type="domain" description="4Fe-4S ferredoxin-type" evidence="7">
    <location>
        <begin position="181"/>
        <end position="209"/>
    </location>
</feature>
<dbReference type="SUPFAM" id="SSF51971">
    <property type="entry name" value="Nucleotide-binding domain"/>
    <property type="match status" value="2"/>
</dbReference>
<dbReference type="InterPro" id="IPR028261">
    <property type="entry name" value="DPD_II"/>
</dbReference>
<reference evidence="9 10" key="1">
    <citation type="submission" date="2016-05" db="EMBL/GenBank/DDBJ databases">
        <title>Microbial solvent formation.</title>
        <authorList>
            <person name="Poehlein A."/>
            <person name="Montoya Solano J.D."/>
            <person name="Flitsch S."/>
            <person name="Krabben P."/>
            <person name="Duerre P."/>
            <person name="Daniel R."/>
        </authorList>
    </citation>
    <scope>NUCLEOTIDE SEQUENCE [LARGE SCALE GENOMIC DNA]</scope>
    <source>
        <strain evidence="9 10">DSM 2619</strain>
    </source>
</reference>
<dbReference type="GO" id="GO:0046872">
    <property type="term" value="F:metal ion binding"/>
    <property type="evidence" value="ECO:0007669"/>
    <property type="project" value="UniProtKB-KW"/>
</dbReference>
<dbReference type="PROSITE" id="PS51085">
    <property type="entry name" value="2FE2S_FER_2"/>
    <property type="match status" value="1"/>
</dbReference>
<dbReference type="InterPro" id="IPR001041">
    <property type="entry name" value="2Fe-2S_ferredoxin-type"/>
</dbReference>
<feature type="domain" description="4Fe-4S His(Cys)3-ligated-type" evidence="8">
    <location>
        <begin position="78"/>
        <end position="117"/>
    </location>
</feature>